<keyword evidence="2" id="KW-1185">Reference proteome</keyword>
<organism evidence="1 2">
    <name type="scientific">Streptomyces mordarskii</name>
    <dbReference type="NCBI Taxonomy" id="1226758"/>
    <lineage>
        <taxon>Bacteria</taxon>
        <taxon>Bacillati</taxon>
        <taxon>Actinomycetota</taxon>
        <taxon>Actinomycetes</taxon>
        <taxon>Kitasatosporales</taxon>
        <taxon>Streptomycetaceae</taxon>
        <taxon>Streptomyces</taxon>
    </lineage>
</organism>
<protein>
    <submittedName>
        <fullName evidence="1">Uncharacterized protein</fullName>
    </submittedName>
</protein>
<name>A0ABN1DXI6_9ACTN</name>
<evidence type="ECO:0000313" key="1">
    <source>
        <dbReference type="EMBL" id="GAA0554244.1"/>
    </source>
</evidence>
<comment type="caution">
    <text evidence="1">The sequence shown here is derived from an EMBL/GenBank/DDBJ whole genome shotgun (WGS) entry which is preliminary data.</text>
</comment>
<gene>
    <name evidence="1" type="ORF">GCM10010390_65400</name>
</gene>
<dbReference type="Proteomes" id="UP001501576">
    <property type="component" value="Unassembled WGS sequence"/>
</dbReference>
<evidence type="ECO:0000313" key="2">
    <source>
        <dbReference type="Proteomes" id="UP001501576"/>
    </source>
</evidence>
<accession>A0ABN1DXI6</accession>
<proteinExistence type="predicted"/>
<dbReference type="RefSeq" id="WP_346160809.1">
    <property type="nucleotide sequence ID" value="NZ_BAAABZ010000071.1"/>
</dbReference>
<reference evidence="1 2" key="1">
    <citation type="journal article" date="2019" name="Int. J. Syst. Evol. Microbiol.">
        <title>The Global Catalogue of Microorganisms (GCM) 10K type strain sequencing project: providing services to taxonomists for standard genome sequencing and annotation.</title>
        <authorList>
            <consortium name="The Broad Institute Genomics Platform"/>
            <consortium name="The Broad Institute Genome Sequencing Center for Infectious Disease"/>
            <person name="Wu L."/>
            <person name="Ma J."/>
        </authorList>
    </citation>
    <scope>NUCLEOTIDE SEQUENCE [LARGE SCALE GENOMIC DNA]</scope>
    <source>
        <strain evidence="1 2">JCM 5052</strain>
    </source>
</reference>
<sequence length="133" mass="14585">MRPARFQDFALQLAQTDPNAGAAATLKDAGDKKHPYGLAVKLGGRDARFQFIAYSVPGDNFDVPETVVEGDLVPLDERRAEGPEGWLMGLLADSGSREIATIEQWSLREDPADRRNGLTVEFHDGSKIYARAL</sequence>
<dbReference type="EMBL" id="BAAABZ010000071">
    <property type="protein sequence ID" value="GAA0554244.1"/>
    <property type="molecule type" value="Genomic_DNA"/>
</dbReference>